<dbReference type="Proteomes" id="UP001516023">
    <property type="component" value="Unassembled WGS sequence"/>
</dbReference>
<protein>
    <recommendedName>
        <fullName evidence="4">Transmembrane protein</fullName>
    </recommendedName>
</protein>
<evidence type="ECO:0000313" key="2">
    <source>
        <dbReference type="EMBL" id="KAL3781929.1"/>
    </source>
</evidence>
<keyword evidence="3" id="KW-1185">Reference proteome</keyword>
<evidence type="ECO:0008006" key="4">
    <source>
        <dbReference type="Google" id="ProtNLM"/>
    </source>
</evidence>
<feature type="region of interest" description="Disordered" evidence="1">
    <location>
        <begin position="270"/>
        <end position="313"/>
    </location>
</feature>
<organism evidence="2 3">
    <name type="scientific">Cyclotella cryptica</name>
    <dbReference type="NCBI Taxonomy" id="29204"/>
    <lineage>
        <taxon>Eukaryota</taxon>
        <taxon>Sar</taxon>
        <taxon>Stramenopiles</taxon>
        <taxon>Ochrophyta</taxon>
        <taxon>Bacillariophyta</taxon>
        <taxon>Coscinodiscophyceae</taxon>
        <taxon>Thalassiosirophycidae</taxon>
        <taxon>Stephanodiscales</taxon>
        <taxon>Stephanodiscaceae</taxon>
        <taxon>Cyclotella</taxon>
    </lineage>
</organism>
<dbReference type="EMBL" id="JABMIG020000302">
    <property type="protein sequence ID" value="KAL3781929.1"/>
    <property type="molecule type" value="Genomic_DNA"/>
</dbReference>
<feature type="compositionally biased region" description="Polar residues" evidence="1">
    <location>
        <begin position="285"/>
        <end position="297"/>
    </location>
</feature>
<feature type="compositionally biased region" description="Basic and acidic residues" evidence="1">
    <location>
        <begin position="232"/>
        <end position="244"/>
    </location>
</feature>
<dbReference type="AlphaFoldDB" id="A0ABD3P164"/>
<sequence>MKGQSDSTTHTNGPEINHWSWWGGNSNKRKSNDCQNKKMLSVPDFVSDAFKSVENSTNNCDDDMLEKVNAAIDDRINELSGLFRSRHLEYAKKNRRDERSIREMKRATEYTDQQLIDLVLGNTGCTETHLSPPLDGDADNSILRHHSDTMTEIRAAYQHRREELRDMAKSYLESHRNNGRFPFWPPDPLDGAAMNGQPRNRDGNHAASRDVHIDEHGRLVRRNLLQDGVGQQRDRDPNNDRSEQVGENSDLVDASETFWKFHYLAKTQRDRNFDTTSSREERNSSHSFSSGLDTSNHTGHHPPLPPPVHQQHELHQLSLQMERDAQNAIERALERYRRQSNINSSSTEDVRVFELIPIPLVRQENQGNNEQQRWFNRFLQRNQANGAANNPAGDIDNGRHLARMGPNNAPLQRQHGWIDLRLAFRRICFAVLTVVAAFICTMLQGVPMDFGDDVVYVNGVEVDRTLFTGLLGPHFTGYHHVGRPTAASQQYDYRVLKEGEVEEMSNLDHFLKEIFEDEEEQQEKNLMEYVKDRDISCNGSS</sequence>
<feature type="region of interest" description="Disordered" evidence="1">
    <location>
        <begin position="182"/>
        <end position="249"/>
    </location>
</feature>
<accession>A0ABD3P164</accession>
<comment type="caution">
    <text evidence="2">The sequence shown here is derived from an EMBL/GenBank/DDBJ whole genome shotgun (WGS) entry which is preliminary data.</text>
</comment>
<evidence type="ECO:0000256" key="1">
    <source>
        <dbReference type="SAM" id="MobiDB-lite"/>
    </source>
</evidence>
<feature type="compositionally biased region" description="Polar residues" evidence="1">
    <location>
        <begin position="1"/>
        <end position="14"/>
    </location>
</feature>
<proteinExistence type="predicted"/>
<feature type="compositionally biased region" description="Basic and acidic residues" evidence="1">
    <location>
        <begin position="270"/>
        <end position="284"/>
    </location>
</feature>
<name>A0ABD3P164_9STRA</name>
<reference evidence="2 3" key="1">
    <citation type="journal article" date="2020" name="G3 (Bethesda)">
        <title>Improved Reference Genome for Cyclotella cryptica CCMP332, a Model for Cell Wall Morphogenesis, Salinity Adaptation, and Lipid Production in Diatoms (Bacillariophyta).</title>
        <authorList>
            <person name="Roberts W.R."/>
            <person name="Downey K.M."/>
            <person name="Ruck E.C."/>
            <person name="Traller J.C."/>
            <person name="Alverson A.J."/>
        </authorList>
    </citation>
    <scope>NUCLEOTIDE SEQUENCE [LARGE SCALE GENOMIC DNA]</scope>
    <source>
        <strain evidence="2 3">CCMP332</strain>
    </source>
</reference>
<evidence type="ECO:0000313" key="3">
    <source>
        <dbReference type="Proteomes" id="UP001516023"/>
    </source>
</evidence>
<gene>
    <name evidence="2" type="ORF">HJC23_011434</name>
</gene>
<feature type="region of interest" description="Disordered" evidence="1">
    <location>
        <begin position="1"/>
        <end position="24"/>
    </location>
</feature>
<feature type="compositionally biased region" description="Basic and acidic residues" evidence="1">
    <location>
        <begin position="199"/>
        <end position="218"/>
    </location>
</feature>